<evidence type="ECO:0000313" key="2">
    <source>
        <dbReference type="EMBL" id="MFC4835291.1"/>
    </source>
</evidence>
<dbReference type="EMBL" id="JBHSIM010000049">
    <property type="protein sequence ID" value="MFC4835291.1"/>
    <property type="molecule type" value="Genomic_DNA"/>
</dbReference>
<keyword evidence="1" id="KW-0812">Transmembrane</keyword>
<feature type="transmembrane region" description="Helical" evidence="1">
    <location>
        <begin position="41"/>
        <end position="60"/>
    </location>
</feature>
<dbReference type="RefSeq" id="WP_274186995.1">
    <property type="nucleotide sequence ID" value="NZ_BAABHN010000049.1"/>
</dbReference>
<organism evidence="2 3">
    <name type="scientific">Actinomycetospora chibensis</name>
    <dbReference type="NCBI Taxonomy" id="663606"/>
    <lineage>
        <taxon>Bacteria</taxon>
        <taxon>Bacillati</taxon>
        <taxon>Actinomycetota</taxon>
        <taxon>Actinomycetes</taxon>
        <taxon>Pseudonocardiales</taxon>
        <taxon>Pseudonocardiaceae</taxon>
        <taxon>Actinomycetospora</taxon>
    </lineage>
</organism>
<name>A0ABV9RM85_9PSEU</name>
<sequence length="143" mass="16233">MRSSTVYRVWLPSWLGLLLLAVLNGTVRGTILQPRLGEETARRVATVVLLVALTAYVRRLQRRHPIPDAQHAWVVGMSWVVMTLGFEFGFGRLVAKLAWSELLADYDVRAGRIWVLVPLWTAVAPEVMRRLTLPQAPHEPETR</sequence>
<evidence type="ECO:0000256" key="1">
    <source>
        <dbReference type="SAM" id="Phobius"/>
    </source>
</evidence>
<gene>
    <name evidence="2" type="ORF">ACFPEL_22975</name>
</gene>
<proteinExistence type="predicted"/>
<feature type="transmembrane region" description="Helical" evidence="1">
    <location>
        <begin position="72"/>
        <end position="91"/>
    </location>
</feature>
<keyword evidence="1" id="KW-1133">Transmembrane helix</keyword>
<accession>A0ABV9RM85</accession>
<keyword evidence="3" id="KW-1185">Reference proteome</keyword>
<evidence type="ECO:0000313" key="3">
    <source>
        <dbReference type="Proteomes" id="UP001595909"/>
    </source>
</evidence>
<comment type="caution">
    <text evidence="2">The sequence shown here is derived from an EMBL/GenBank/DDBJ whole genome shotgun (WGS) entry which is preliminary data.</text>
</comment>
<reference evidence="3" key="1">
    <citation type="journal article" date="2019" name="Int. J. Syst. Evol. Microbiol.">
        <title>The Global Catalogue of Microorganisms (GCM) 10K type strain sequencing project: providing services to taxonomists for standard genome sequencing and annotation.</title>
        <authorList>
            <consortium name="The Broad Institute Genomics Platform"/>
            <consortium name="The Broad Institute Genome Sequencing Center for Infectious Disease"/>
            <person name="Wu L."/>
            <person name="Ma J."/>
        </authorList>
    </citation>
    <scope>NUCLEOTIDE SEQUENCE [LARGE SCALE GENOMIC DNA]</scope>
    <source>
        <strain evidence="3">CCUG 50347</strain>
    </source>
</reference>
<keyword evidence="1" id="KW-0472">Membrane</keyword>
<protein>
    <submittedName>
        <fullName evidence="2">Uncharacterized protein</fullName>
    </submittedName>
</protein>
<dbReference type="Proteomes" id="UP001595909">
    <property type="component" value="Unassembled WGS sequence"/>
</dbReference>